<evidence type="ECO:0000256" key="1">
    <source>
        <dbReference type="SAM" id="MobiDB-lite"/>
    </source>
</evidence>
<organism evidence="2 3">
    <name type="scientific">Chionoecetes opilio</name>
    <name type="common">Atlantic snow crab</name>
    <name type="synonym">Cancer opilio</name>
    <dbReference type="NCBI Taxonomy" id="41210"/>
    <lineage>
        <taxon>Eukaryota</taxon>
        <taxon>Metazoa</taxon>
        <taxon>Ecdysozoa</taxon>
        <taxon>Arthropoda</taxon>
        <taxon>Crustacea</taxon>
        <taxon>Multicrustacea</taxon>
        <taxon>Malacostraca</taxon>
        <taxon>Eumalacostraca</taxon>
        <taxon>Eucarida</taxon>
        <taxon>Decapoda</taxon>
        <taxon>Pleocyemata</taxon>
        <taxon>Brachyura</taxon>
        <taxon>Eubrachyura</taxon>
        <taxon>Majoidea</taxon>
        <taxon>Majidae</taxon>
        <taxon>Chionoecetes</taxon>
    </lineage>
</organism>
<dbReference type="Proteomes" id="UP000770661">
    <property type="component" value="Unassembled WGS sequence"/>
</dbReference>
<dbReference type="OrthoDB" id="10057522at2759"/>
<name>A0A8J4Y8I3_CHIOP</name>
<reference evidence="2" key="1">
    <citation type="submission" date="2020-07" db="EMBL/GenBank/DDBJ databases">
        <title>The High-quality genome of the commercially important snow crab, Chionoecetes opilio.</title>
        <authorList>
            <person name="Jeong J.-H."/>
            <person name="Ryu S."/>
        </authorList>
    </citation>
    <scope>NUCLEOTIDE SEQUENCE</scope>
    <source>
        <strain evidence="2">MADBK_172401_WGS</strain>
        <tissue evidence="2">Digestive gland</tissue>
    </source>
</reference>
<proteinExistence type="predicted"/>
<dbReference type="PANTHER" id="PTHR47018">
    <property type="entry name" value="CXC DOMAIN-CONTAINING PROTEIN-RELATED"/>
    <property type="match status" value="1"/>
</dbReference>
<protein>
    <submittedName>
        <fullName evidence="2">Uncharacterized protein</fullName>
    </submittedName>
</protein>
<sequence>MKLQDKSLLAKLSAGDLIAQEARYHLPCLLSLYNRARETKTYEESGVDKMNHGLAFAELVSYIEDTLVDSLVAPIFKLIDLVDLYTTRLEQLGTDVAGRVHSTDLKKRVLAYFPDMEAHKQGRDVVLILHEDVGQALREACEHDAVHLARAANIVRRDMFKMKNQFGGSFEPNSQEDSVPVSLLALVAMVLNGPNIKAQSSSSTMPQPVLTISQLLMSNRMVRRRENQQAECTTRHNQGRETPLPRQ</sequence>
<dbReference type="EMBL" id="JACEEZ010008555">
    <property type="protein sequence ID" value="KAG0723205.1"/>
    <property type="molecule type" value="Genomic_DNA"/>
</dbReference>
<comment type="caution">
    <text evidence="2">The sequence shown here is derived from an EMBL/GenBank/DDBJ whole genome shotgun (WGS) entry which is preliminary data.</text>
</comment>
<dbReference type="PANTHER" id="PTHR47018:SF1">
    <property type="entry name" value="TESMIN_TSO1-LIKE CXC DOMAIN-CONTAINING PROTEIN"/>
    <property type="match status" value="1"/>
</dbReference>
<accession>A0A8J4Y8I3</accession>
<keyword evidence="3" id="KW-1185">Reference proteome</keyword>
<feature type="region of interest" description="Disordered" evidence="1">
    <location>
        <begin position="227"/>
        <end position="247"/>
    </location>
</feature>
<evidence type="ECO:0000313" key="2">
    <source>
        <dbReference type="EMBL" id="KAG0723205.1"/>
    </source>
</evidence>
<gene>
    <name evidence="2" type="ORF">GWK47_043124</name>
</gene>
<evidence type="ECO:0000313" key="3">
    <source>
        <dbReference type="Proteomes" id="UP000770661"/>
    </source>
</evidence>
<dbReference type="AlphaFoldDB" id="A0A8J4Y8I3"/>